<dbReference type="AlphaFoldDB" id="A0A1X1BTW1"/>
<organism evidence="2 3">
    <name type="scientific">Pantoea conspicua</name>
    <dbReference type="NCBI Taxonomy" id="472705"/>
    <lineage>
        <taxon>Bacteria</taxon>
        <taxon>Pseudomonadati</taxon>
        <taxon>Pseudomonadota</taxon>
        <taxon>Gammaproteobacteria</taxon>
        <taxon>Enterobacterales</taxon>
        <taxon>Erwiniaceae</taxon>
        <taxon>Pantoea</taxon>
    </lineage>
</organism>
<keyword evidence="1" id="KW-0472">Membrane</keyword>
<keyword evidence="1" id="KW-0812">Transmembrane</keyword>
<gene>
    <name evidence="2" type="ORF">HA41_14205</name>
</gene>
<reference evidence="2 3" key="1">
    <citation type="journal article" date="2017" name="Antonie Van Leeuwenhoek">
        <title>Phylogenomic resolution of the bacterial genus Pantoea and its relationship with Erwinia and Tatumella.</title>
        <authorList>
            <person name="Palmer M."/>
            <person name="Steenkamp E.T."/>
            <person name="Coetzee M.P."/>
            <person name="Chan W.Y."/>
            <person name="van Zyl E."/>
            <person name="De Maayer P."/>
            <person name="Coutinho T.A."/>
            <person name="Blom J."/>
            <person name="Smits T.H."/>
            <person name="Duffy B."/>
            <person name="Venter S.N."/>
        </authorList>
    </citation>
    <scope>NUCLEOTIDE SEQUENCE [LARGE SCALE GENOMIC DNA]</scope>
    <source>
        <strain evidence="2 3">LMG 24534</strain>
    </source>
</reference>
<feature type="transmembrane region" description="Helical" evidence="1">
    <location>
        <begin position="82"/>
        <end position="100"/>
    </location>
</feature>
<keyword evidence="3" id="KW-1185">Reference proteome</keyword>
<accession>A0A1X1BTW1</accession>
<evidence type="ECO:0000256" key="1">
    <source>
        <dbReference type="SAM" id="Phobius"/>
    </source>
</evidence>
<keyword evidence="1" id="KW-1133">Transmembrane helix</keyword>
<dbReference type="RefSeq" id="WP_094121371.1">
    <property type="nucleotide sequence ID" value="NZ_MLFN01000044.1"/>
</dbReference>
<evidence type="ECO:0000313" key="2">
    <source>
        <dbReference type="EMBL" id="ORM51767.1"/>
    </source>
</evidence>
<comment type="caution">
    <text evidence="2">The sequence shown here is derived from an EMBL/GenBank/DDBJ whole genome shotgun (WGS) entry which is preliminary data.</text>
</comment>
<evidence type="ECO:0000313" key="3">
    <source>
        <dbReference type="Proteomes" id="UP000193933"/>
    </source>
</evidence>
<protein>
    <submittedName>
        <fullName evidence="2">Uncharacterized protein</fullName>
    </submittedName>
</protein>
<sequence length="123" mass="14291">MDIHTVRIMRCFYYSLRASVRPHKKHALFTTLQGRKNHIARWLNSARSMQLFSKVIQKDIEWLPEQIHLVHPDRLGSRLQKVYLNASFICLTAGICSSIRELLFVNPESMPLAQRSVFLACPV</sequence>
<dbReference type="Proteomes" id="UP000193933">
    <property type="component" value="Unassembled WGS sequence"/>
</dbReference>
<proteinExistence type="predicted"/>
<dbReference type="EMBL" id="MLFN01000044">
    <property type="protein sequence ID" value="ORM51767.1"/>
    <property type="molecule type" value="Genomic_DNA"/>
</dbReference>
<name>A0A1X1BTW1_9GAMM</name>